<dbReference type="InterPro" id="IPR011006">
    <property type="entry name" value="CheY-like_superfamily"/>
</dbReference>
<organism evidence="3 4">
    <name type="scientific">Chryseolinea lacunae</name>
    <dbReference type="NCBI Taxonomy" id="2801331"/>
    <lineage>
        <taxon>Bacteria</taxon>
        <taxon>Pseudomonadati</taxon>
        <taxon>Bacteroidota</taxon>
        <taxon>Cytophagia</taxon>
        <taxon>Cytophagales</taxon>
        <taxon>Fulvivirgaceae</taxon>
        <taxon>Chryseolinea</taxon>
    </lineage>
</organism>
<dbReference type="RefSeq" id="WP_202011849.1">
    <property type="nucleotide sequence ID" value="NZ_JAERRB010000005.1"/>
</dbReference>
<evidence type="ECO:0000256" key="1">
    <source>
        <dbReference type="PROSITE-ProRule" id="PRU00169"/>
    </source>
</evidence>
<comment type="caution">
    <text evidence="3">The sequence shown here is derived from an EMBL/GenBank/DDBJ whole genome shotgun (WGS) entry which is preliminary data.</text>
</comment>
<dbReference type="Proteomes" id="UP000613030">
    <property type="component" value="Unassembled WGS sequence"/>
</dbReference>
<dbReference type="SUPFAM" id="SSF52172">
    <property type="entry name" value="CheY-like"/>
    <property type="match status" value="1"/>
</dbReference>
<dbReference type="SMART" id="SM00448">
    <property type="entry name" value="REC"/>
    <property type="match status" value="1"/>
</dbReference>
<gene>
    <name evidence="3" type="ORF">JI741_17435</name>
</gene>
<dbReference type="InterPro" id="IPR052048">
    <property type="entry name" value="ST_Response_Regulator"/>
</dbReference>
<evidence type="ECO:0000313" key="4">
    <source>
        <dbReference type="Proteomes" id="UP000613030"/>
    </source>
</evidence>
<dbReference type="PROSITE" id="PS50110">
    <property type="entry name" value="RESPONSE_REGULATORY"/>
    <property type="match status" value="1"/>
</dbReference>
<protein>
    <submittedName>
        <fullName evidence="3">Response regulator</fullName>
    </submittedName>
</protein>
<sequence length="138" mass="15777">MIDDDPFFRFMHQRLLLAVDPGLEIRMAEDGAAGLQDIHTCIEGAQQIPDYIILDAEMPTMDGREFLQAFRTLVFPGKEKIQIIVVSTSPNSIPLDGYELYKIRSFIKPVQIDQLKQILLYPAEPEEHKHKKTLGVRV</sequence>
<proteinExistence type="predicted"/>
<keyword evidence="1" id="KW-0597">Phosphoprotein</keyword>
<feature type="modified residue" description="4-aspartylphosphate" evidence="1">
    <location>
        <position position="55"/>
    </location>
</feature>
<evidence type="ECO:0000313" key="3">
    <source>
        <dbReference type="EMBL" id="MBL0743016.1"/>
    </source>
</evidence>
<name>A0ABS1KXJ0_9BACT</name>
<dbReference type="PANTHER" id="PTHR43228:SF1">
    <property type="entry name" value="TWO-COMPONENT RESPONSE REGULATOR ARR22"/>
    <property type="match status" value="1"/>
</dbReference>
<reference evidence="3 4" key="1">
    <citation type="submission" date="2021-01" db="EMBL/GenBank/DDBJ databases">
        <title>Chryseolinea sp. Jin1 Genome sequencing and assembly.</title>
        <authorList>
            <person name="Kim I."/>
        </authorList>
    </citation>
    <scope>NUCLEOTIDE SEQUENCE [LARGE SCALE GENOMIC DNA]</scope>
    <source>
        <strain evidence="3 4">Jin1</strain>
    </source>
</reference>
<accession>A0ABS1KXJ0</accession>
<dbReference type="InterPro" id="IPR001789">
    <property type="entry name" value="Sig_transdc_resp-reg_receiver"/>
</dbReference>
<dbReference type="Gene3D" id="3.40.50.2300">
    <property type="match status" value="1"/>
</dbReference>
<feature type="domain" description="Response regulatory" evidence="2">
    <location>
        <begin position="1"/>
        <end position="123"/>
    </location>
</feature>
<keyword evidence="4" id="KW-1185">Reference proteome</keyword>
<dbReference type="EMBL" id="JAERRB010000005">
    <property type="protein sequence ID" value="MBL0743016.1"/>
    <property type="molecule type" value="Genomic_DNA"/>
</dbReference>
<evidence type="ECO:0000259" key="2">
    <source>
        <dbReference type="PROSITE" id="PS50110"/>
    </source>
</evidence>
<dbReference type="Pfam" id="PF00072">
    <property type="entry name" value="Response_reg"/>
    <property type="match status" value="1"/>
</dbReference>
<dbReference type="PANTHER" id="PTHR43228">
    <property type="entry name" value="TWO-COMPONENT RESPONSE REGULATOR"/>
    <property type="match status" value="1"/>
</dbReference>